<dbReference type="NCBIfam" id="TIGR03653">
    <property type="entry name" value="uL6_arch"/>
    <property type="match status" value="1"/>
</dbReference>
<dbReference type="GO" id="GO:0002181">
    <property type="term" value="P:cytoplasmic translation"/>
    <property type="evidence" value="ECO:0007669"/>
    <property type="project" value="TreeGrafter"/>
</dbReference>
<accession>A0A2D6LPK5</accession>
<evidence type="ECO:0000256" key="6">
    <source>
        <dbReference type="NCBIfam" id="TIGR03653"/>
    </source>
</evidence>
<evidence type="ECO:0000256" key="2">
    <source>
        <dbReference type="ARBA" id="ARBA00022884"/>
    </source>
</evidence>
<keyword evidence="4" id="KW-0687">Ribonucleoprotein</keyword>
<proteinExistence type="predicted"/>
<dbReference type="InterPro" id="IPR019907">
    <property type="entry name" value="Ribosomal_uL6_arc"/>
</dbReference>
<dbReference type="PIRSF" id="PIRSF002162">
    <property type="entry name" value="Ribosomal_L6"/>
    <property type="match status" value="1"/>
</dbReference>
<dbReference type="Gene3D" id="3.90.930.12">
    <property type="entry name" value="Ribosomal protein L6, alpha-beta domain"/>
    <property type="match status" value="2"/>
</dbReference>
<gene>
    <name evidence="8" type="ORF">CL944_00955</name>
</gene>
<keyword evidence="3 8" id="KW-0689">Ribosomal protein</keyword>
<dbReference type="Proteomes" id="UP000226712">
    <property type="component" value="Unassembled WGS sequence"/>
</dbReference>
<dbReference type="SUPFAM" id="SSF56053">
    <property type="entry name" value="Ribosomal protein L6"/>
    <property type="match status" value="2"/>
</dbReference>
<evidence type="ECO:0000313" key="9">
    <source>
        <dbReference type="Proteomes" id="UP000226712"/>
    </source>
</evidence>
<feature type="domain" description="Large ribosomal subunit protein uL6 alpha-beta" evidence="7">
    <location>
        <begin position="96"/>
        <end position="169"/>
    </location>
</feature>
<sequence length="179" mass="19969">MTEKLVETIEIPEGIQIELNGNDIKVSTNGKENTRHFKSTEVLLKKADSKIEVWAKSERKNVLAESKTIGSHIKNLMHGLHEDFVYKLEVVYSHFPMTVKVNDGIVEINNLAGGKKPRKAKILGKTKVEVKGKEITVSGHNKENVGQTAANMEQATKIKGKDIRVYTDGIYITEKAKTV</sequence>
<dbReference type="EMBL" id="NZBD01000004">
    <property type="protein sequence ID" value="MAG18024.1"/>
    <property type="molecule type" value="Genomic_DNA"/>
</dbReference>
<dbReference type="InterPro" id="IPR000702">
    <property type="entry name" value="Ribosomal_uL6-like"/>
</dbReference>
<dbReference type="Pfam" id="PF00347">
    <property type="entry name" value="Ribosomal_L6"/>
    <property type="match status" value="1"/>
</dbReference>
<comment type="caution">
    <text evidence="8">The sequence shown here is derived from an EMBL/GenBank/DDBJ whole genome shotgun (WGS) entry which is preliminary data.</text>
</comment>
<dbReference type="PANTHER" id="PTHR11655:SF16">
    <property type="entry name" value="60S RIBOSOMAL PROTEIN L9"/>
    <property type="match status" value="1"/>
</dbReference>
<dbReference type="GO" id="GO:0022625">
    <property type="term" value="C:cytosolic large ribosomal subunit"/>
    <property type="evidence" value="ECO:0007669"/>
    <property type="project" value="UniProtKB-UniRule"/>
</dbReference>
<evidence type="ECO:0000313" key="8">
    <source>
        <dbReference type="EMBL" id="MAG18024.1"/>
    </source>
</evidence>
<dbReference type="GO" id="GO:0019843">
    <property type="term" value="F:rRNA binding"/>
    <property type="evidence" value="ECO:0007669"/>
    <property type="project" value="UniProtKB-UniRule"/>
</dbReference>
<reference evidence="9" key="1">
    <citation type="submission" date="2017-09" db="EMBL/GenBank/DDBJ databases">
        <title>The Reconstruction of 2,631 Draft Metagenome-Assembled Genomes from the Global Oceans.</title>
        <authorList>
            <person name="Tully B.J."/>
            <person name="Graham E.D."/>
            <person name="Heidelberg J.F."/>
        </authorList>
    </citation>
    <scope>NUCLEOTIDE SEQUENCE [LARGE SCALE GENOMIC DNA]</scope>
</reference>
<dbReference type="GO" id="GO:0003735">
    <property type="term" value="F:structural constituent of ribosome"/>
    <property type="evidence" value="ECO:0007669"/>
    <property type="project" value="UniProtKB-UniRule"/>
</dbReference>
<keyword evidence="2" id="KW-0694">RNA-binding</keyword>
<evidence type="ECO:0000259" key="7">
    <source>
        <dbReference type="Pfam" id="PF00347"/>
    </source>
</evidence>
<evidence type="ECO:0000256" key="3">
    <source>
        <dbReference type="ARBA" id="ARBA00022980"/>
    </source>
</evidence>
<dbReference type="FunFam" id="3.90.930.12:FF:000008">
    <property type="entry name" value="50S ribosomal protein L6"/>
    <property type="match status" value="1"/>
</dbReference>
<dbReference type="AlphaFoldDB" id="A0A2D6LPK5"/>
<keyword evidence="1" id="KW-0699">rRNA-binding</keyword>
<dbReference type="NCBIfam" id="NF004037">
    <property type="entry name" value="PRK05518.1"/>
    <property type="match status" value="1"/>
</dbReference>
<dbReference type="InterPro" id="IPR036789">
    <property type="entry name" value="Ribosomal_uL6-like_a/b-dom_sf"/>
</dbReference>
<evidence type="ECO:0000256" key="4">
    <source>
        <dbReference type="ARBA" id="ARBA00023274"/>
    </source>
</evidence>
<evidence type="ECO:0000256" key="5">
    <source>
        <dbReference type="ARBA" id="ARBA00035454"/>
    </source>
</evidence>
<name>A0A2D6LPK5_9ARCH</name>
<dbReference type="InterPro" id="IPR020040">
    <property type="entry name" value="Ribosomal_uL6_a/b-dom"/>
</dbReference>
<protein>
    <recommendedName>
        <fullName evidence="5 6">50S ribosomal protein L6</fullName>
    </recommendedName>
</protein>
<evidence type="ECO:0000256" key="1">
    <source>
        <dbReference type="ARBA" id="ARBA00022730"/>
    </source>
</evidence>
<organism evidence="8 9">
    <name type="scientific">Candidatus Iainarchaeum sp</name>
    <dbReference type="NCBI Taxonomy" id="3101447"/>
    <lineage>
        <taxon>Archaea</taxon>
        <taxon>Candidatus Iainarchaeota</taxon>
        <taxon>Candidatus Iainarchaeia</taxon>
        <taxon>Candidatus Iainarchaeales</taxon>
        <taxon>Candidatus Iainarchaeaceae</taxon>
        <taxon>Candidatus Iainarchaeum</taxon>
    </lineage>
</organism>
<dbReference type="PANTHER" id="PTHR11655">
    <property type="entry name" value="60S/50S RIBOSOMAL PROTEIN L6/L9"/>
    <property type="match status" value="1"/>
</dbReference>